<dbReference type="Pfam" id="PF08282">
    <property type="entry name" value="Hydrolase_3"/>
    <property type="match status" value="1"/>
</dbReference>
<sequence length="259" mass="29241">MRKKMLFFDIDGTLLNDEKKALPSTKKALKELKENGHEIVIATGRNLSLAQSVIDEFDFDNYIICNGAAGYYHNRLVYENKLDRSEFDRLLKVADTQNHAIIYESAEALRRRHAETNIKMTAAMKSFGAGVPPQDQDYYLHHPMYQGLIFYSDSEKAAYENGQFPKFKFIRWHDSGVDIVPHDGSKAHTILKFAKSQGFDIEDTIAFGDGLNDLEMISEVGIGVAMGNALETVKLRADKITSNCNEDGIYVALKELHLI</sequence>
<dbReference type="GO" id="GO:0016787">
    <property type="term" value="F:hydrolase activity"/>
    <property type="evidence" value="ECO:0007669"/>
    <property type="project" value="UniProtKB-KW"/>
</dbReference>
<accession>A0ABW4NN69</accession>
<keyword evidence="1" id="KW-0378">Hydrolase</keyword>
<protein>
    <submittedName>
        <fullName evidence="1">Cof-type HAD-IIB family hydrolase</fullName>
    </submittedName>
</protein>
<dbReference type="SFLD" id="SFLDG01140">
    <property type="entry name" value="C2.B:_Phosphomannomutase_and_P"/>
    <property type="match status" value="1"/>
</dbReference>
<dbReference type="RefSeq" id="WP_058918273.1">
    <property type="nucleotide sequence ID" value="NZ_JBHSQC010000025.1"/>
</dbReference>
<name>A0ABW4NN69_9LACT</name>
<dbReference type="Gene3D" id="3.30.1240.10">
    <property type="match status" value="1"/>
</dbReference>
<gene>
    <name evidence="1" type="ORF">ACFSBK_06725</name>
</gene>
<dbReference type="PANTHER" id="PTHR10000:SF25">
    <property type="entry name" value="PHOSPHATASE YKRA-RELATED"/>
    <property type="match status" value="1"/>
</dbReference>
<dbReference type="NCBIfam" id="TIGR00099">
    <property type="entry name" value="Cof-subfamily"/>
    <property type="match status" value="1"/>
</dbReference>
<evidence type="ECO:0000313" key="1">
    <source>
        <dbReference type="EMBL" id="MFD1799543.1"/>
    </source>
</evidence>
<dbReference type="Proteomes" id="UP001597285">
    <property type="component" value="Unassembled WGS sequence"/>
</dbReference>
<organism evidence="1 2">
    <name type="scientific">Carnobacterium antarcticum</name>
    <dbReference type="NCBI Taxonomy" id="2126436"/>
    <lineage>
        <taxon>Bacteria</taxon>
        <taxon>Bacillati</taxon>
        <taxon>Bacillota</taxon>
        <taxon>Bacilli</taxon>
        <taxon>Lactobacillales</taxon>
        <taxon>Carnobacteriaceae</taxon>
        <taxon>Carnobacterium</taxon>
    </lineage>
</organism>
<dbReference type="NCBIfam" id="TIGR01484">
    <property type="entry name" value="HAD-SF-IIB"/>
    <property type="match status" value="1"/>
</dbReference>
<dbReference type="SUPFAM" id="SSF56784">
    <property type="entry name" value="HAD-like"/>
    <property type="match status" value="1"/>
</dbReference>
<keyword evidence="2" id="KW-1185">Reference proteome</keyword>
<dbReference type="InterPro" id="IPR000150">
    <property type="entry name" value="Cof"/>
</dbReference>
<evidence type="ECO:0000313" key="2">
    <source>
        <dbReference type="Proteomes" id="UP001597285"/>
    </source>
</evidence>
<dbReference type="PANTHER" id="PTHR10000">
    <property type="entry name" value="PHOSPHOSERINE PHOSPHATASE"/>
    <property type="match status" value="1"/>
</dbReference>
<dbReference type="PROSITE" id="PS01229">
    <property type="entry name" value="COF_2"/>
    <property type="match status" value="1"/>
</dbReference>
<comment type="caution">
    <text evidence="1">The sequence shown here is derived from an EMBL/GenBank/DDBJ whole genome shotgun (WGS) entry which is preliminary data.</text>
</comment>
<dbReference type="InterPro" id="IPR006379">
    <property type="entry name" value="HAD-SF_hydro_IIB"/>
</dbReference>
<dbReference type="Gene3D" id="3.40.50.1000">
    <property type="entry name" value="HAD superfamily/HAD-like"/>
    <property type="match status" value="1"/>
</dbReference>
<reference evidence="2" key="1">
    <citation type="journal article" date="2019" name="Int. J. Syst. Evol. Microbiol.">
        <title>The Global Catalogue of Microorganisms (GCM) 10K type strain sequencing project: providing services to taxonomists for standard genome sequencing and annotation.</title>
        <authorList>
            <consortium name="The Broad Institute Genomics Platform"/>
            <consortium name="The Broad Institute Genome Sequencing Center for Infectious Disease"/>
            <person name="Wu L."/>
            <person name="Ma J."/>
        </authorList>
    </citation>
    <scope>NUCLEOTIDE SEQUENCE [LARGE SCALE GENOMIC DNA]</scope>
    <source>
        <strain evidence="2">KCTC 42143</strain>
    </source>
</reference>
<dbReference type="InterPro" id="IPR036412">
    <property type="entry name" value="HAD-like_sf"/>
</dbReference>
<dbReference type="EMBL" id="JBHUFF010000013">
    <property type="protein sequence ID" value="MFD1799543.1"/>
    <property type="molecule type" value="Genomic_DNA"/>
</dbReference>
<dbReference type="InterPro" id="IPR023214">
    <property type="entry name" value="HAD_sf"/>
</dbReference>
<dbReference type="SFLD" id="SFLDS00003">
    <property type="entry name" value="Haloacid_Dehalogenase"/>
    <property type="match status" value="1"/>
</dbReference>
<proteinExistence type="predicted"/>